<proteinExistence type="predicted"/>
<accession>A0A5J4RU32</accession>
<dbReference type="AlphaFoldDB" id="A0A5J4RU32"/>
<keyword evidence="1" id="KW-0732">Signal</keyword>
<feature type="non-terminal residue" evidence="2">
    <location>
        <position position="254"/>
    </location>
</feature>
<evidence type="ECO:0000313" key="2">
    <source>
        <dbReference type="EMBL" id="KAA6336825.1"/>
    </source>
</evidence>
<protein>
    <submittedName>
        <fullName evidence="2">Uncharacterized protein</fullName>
    </submittedName>
</protein>
<evidence type="ECO:0000256" key="1">
    <source>
        <dbReference type="SAM" id="SignalP"/>
    </source>
</evidence>
<evidence type="ECO:0000313" key="3">
    <source>
        <dbReference type="Proteomes" id="UP000324800"/>
    </source>
</evidence>
<dbReference type="Proteomes" id="UP000324800">
    <property type="component" value="Unassembled WGS sequence"/>
</dbReference>
<sequence>LSLKKMFISLFIAFLGLASLNSAHLHKSAHVDNAFVYYVDQNRGWEDECGGDIIHPCKYLDYAITGVHSRQPFIIYVYYGQYDHALKSYLEFDDIPYPTADVIAKQEAQINVRGPIHPIGKIIISFSNFSIDFGDLYFLIDDSESVLKFASCNVFRNGGNTALNTQSLAVVNHGSLILEDFNINGSNLIGNQPLIQSTSPKLIQLTTFTVTNVALVSGNTLPLLLSVTELEQETNIIISDVHVKQNTAGDEAEA</sequence>
<feature type="signal peptide" evidence="1">
    <location>
        <begin position="1"/>
        <end position="23"/>
    </location>
</feature>
<dbReference type="EMBL" id="SNRW01041533">
    <property type="protein sequence ID" value="KAA6336825.1"/>
    <property type="molecule type" value="Genomic_DNA"/>
</dbReference>
<gene>
    <name evidence="2" type="ORF">EZS28_052841</name>
</gene>
<reference evidence="2 3" key="1">
    <citation type="submission" date="2019-03" db="EMBL/GenBank/DDBJ databases">
        <title>Single cell metagenomics reveals metabolic interactions within the superorganism composed of flagellate Streblomastix strix and complex community of Bacteroidetes bacteria on its surface.</title>
        <authorList>
            <person name="Treitli S.C."/>
            <person name="Kolisko M."/>
            <person name="Husnik F."/>
            <person name="Keeling P."/>
            <person name="Hampl V."/>
        </authorList>
    </citation>
    <scope>NUCLEOTIDE SEQUENCE [LARGE SCALE GENOMIC DNA]</scope>
    <source>
        <strain evidence="2">ST1C</strain>
    </source>
</reference>
<feature type="chain" id="PRO_5023932202" evidence="1">
    <location>
        <begin position="24"/>
        <end position="254"/>
    </location>
</feature>
<name>A0A5J4RU32_9EUKA</name>
<feature type="non-terminal residue" evidence="2">
    <location>
        <position position="1"/>
    </location>
</feature>
<organism evidence="2 3">
    <name type="scientific">Streblomastix strix</name>
    <dbReference type="NCBI Taxonomy" id="222440"/>
    <lineage>
        <taxon>Eukaryota</taxon>
        <taxon>Metamonada</taxon>
        <taxon>Preaxostyla</taxon>
        <taxon>Oxymonadida</taxon>
        <taxon>Streblomastigidae</taxon>
        <taxon>Streblomastix</taxon>
    </lineage>
</organism>
<comment type="caution">
    <text evidence="2">The sequence shown here is derived from an EMBL/GenBank/DDBJ whole genome shotgun (WGS) entry which is preliminary data.</text>
</comment>